<accession>A0A8S5RRH9</accession>
<protein>
    <recommendedName>
        <fullName evidence="1">Trimeric autotransporter adhesin YadA-like stalk domain-containing protein</fullName>
    </recommendedName>
</protein>
<sequence length="276" mass="28622">MKNIGQYNQDLSVPRKIDIDSLETRVKTNEDNITMAESDIEGLTTDVSTLKTDVTSVKTALNSKQDTVVGAASTIVENNLTAGKVLVSNASGKVSAASVGIDDINPDGKYLKLSGGMVNGPVYLFGGVAGPLTVKNGNVTLNEGYSIGYGDGNYNFIQINGNFQLTKGGSTQQGVYIASSTDGTNGSLTINVNNDNQNATTHMSITSNGIVSLSANDSSGGSYMVNNVRVTGVADGTANSDAVNLGQLNSKIQYSTTDLTANSSSLATGSLYVVYE</sequence>
<dbReference type="GO" id="GO:0019867">
    <property type="term" value="C:outer membrane"/>
    <property type="evidence" value="ECO:0007669"/>
    <property type="project" value="InterPro"/>
</dbReference>
<feature type="domain" description="Trimeric autotransporter adhesin YadA-like stalk" evidence="1">
    <location>
        <begin position="229"/>
        <end position="265"/>
    </location>
</feature>
<organism evidence="2">
    <name type="scientific">Siphoviridae sp. ctKy93</name>
    <dbReference type="NCBI Taxonomy" id="2827569"/>
    <lineage>
        <taxon>Viruses</taxon>
        <taxon>Duplodnaviria</taxon>
        <taxon>Heunggongvirae</taxon>
        <taxon>Uroviricota</taxon>
        <taxon>Caudoviricetes</taxon>
    </lineage>
</organism>
<evidence type="ECO:0000313" key="2">
    <source>
        <dbReference type="EMBL" id="DAE92062.1"/>
    </source>
</evidence>
<name>A0A8S5RRH9_9CAUD</name>
<reference evidence="2" key="1">
    <citation type="journal article" date="2021" name="Proc. Natl. Acad. Sci. U.S.A.">
        <title>A Catalog of Tens of Thousands of Viruses from Human Metagenomes Reveals Hidden Associations with Chronic Diseases.</title>
        <authorList>
            <person name="Tisza M.J."/>
            <person name="Buck C.B."/>
        </authorList>
    </citation>
    <scope>NUCLEOTIDE SEQUENCE</scope>
    <source>
        <strain evidence="2">CtKy93</strain>
    </source>
</reference>
<dbReference type="Pfam" id="PF05662">
    <property type="entry name" value="YadA_stalk"/>
    <property type="match status" value="1"/>
</dbReference>
<dbReference type="InterPro" id="IPR008635">
    <property type="entry name" value="Coiled_stalk_dom"/>
</dbReference>
<evidence type="ECO:0000259" key="1">
    <source>
        <dbReference type="Pfam" id="PF05662"/>
    </source>
</evidence>
<dbReference type="Gene3D" id="6.10.250.2040">
    <property type="match status" value="1"/>
</dbReference>
<dbReference type="EMBL" id="BK057793">
    <property type="protein sequence ID" value="DAE92062.1"/>
    <property type="molecule type" value="Genomic_DNA"/>
</dbReference>
<dbReference type="Gene3D" id="1.20.5.340">
    <property type="match status" value="1"/>
</dbReference>
<proteinExistence type="predicted"/>